<keyword evidence="1" id="KW-0472">Membrane</keyword>
<feature type="transmembrane region" description="Helical" evidence="1">
    <location>
        <begin position="56"/>
        <end position="75"/>
    </location>
</feature>
<accession>A0ABZ2C7I6</accession>
<name>A0ABZ2C7I6_9BACI</name>
<dbReference type="Proteomes" id="UP001357223">
    <property type="component" value="Chromosome"/>
</dbReference>
<dbReference type="RefSeq" id="WP_338448473.1">
    <property type="nucleotide sequence ID" value="NZ_CP137640.1"/>
</dbReference>
<dbReference type="EMBL" id="CP137640">
    <property type="protein sequence ID" value="WVX79539.1"/>
    <property type="molecule type" value="Genomic_DNA"/>
</dbReference>
<feature type="transmembrane region" description="Helical" evidence="1">
    <location>
        <begin position="87"/>
        <end position="112"/>
    </location>
</feature>
<evidence type="ECO:0000313" key="3">
    <source>
        <dbReference type="Proteomes" id="UP001357223"/>
    </source>
</evidence>
<evidence type="ECO:0000256" key="1">
    <source>
        <dbReference type="SAM" id="Phobius"/>
    </source>
</evidence>
<keyword evidence="3" id="KW-1185">Reference proteome</keyword>
<evidence type="ECO:0000313" key="2">
    <source>
        <dbReference type="EMBL" id="WVX79539.1"/>
    </source>
</evidence>
<sequence>MNREFLWRVVIHIKIRNFYYLIAGLLAMLFAVTHAWNGHSSLDIRGMSMDSRVVFMYVWHIITAENLVFGIAFIFMSFQSERLKIRFAAWMIVAILCVRLIVILGVTAILDISALTDTVIDLIAIVIYVALIILGTTMKKKSPAINTKDV</sequence>
<keyword evidence="1" id="KW-0812">Transmembrane</keyword>
<proteinExistence type="predicted"/>
<feature type="transmembrane region" description="Helical" evidence="1">
    <location>
        <begin position="118"/>
        <end position="138"/>
    </location>
</feature>
<reference evidence="2 3" key="1">
    <citation type="submission" date="2023-10" db="EMBL/GenBank/DDBJ databases">
        <title>Niallia locisalis sp.nov. isolated from a salt pond sample.</title>
        <authorList>
            <person name="Li X.-J."/>
            <person name="Dong L."/>
        </authorList>
    </citation>
    <scope>NUCLEOTIDE SEQUENCE [LARGE SCALE GENOMIC DNA]</scope>
    <source>
        <strain evidence="2 3">DSM 29761</strain>
    </source>
</reference>
<organism evidence="2 3">
    <name type="scientific">Niallia oryzisoli</name>
    <dbReference type="NCBI Taxonomy" id="1737571"/>
    <lineage>
        <taxon>Bacteria</taxon>
        <taxon>Bacillati</taxon>
        <taxon>Bacillota</taxon>
        <taxon>Bacilli</taxon>
        <taxon>Bacillales</taxon>
        <taxon>Bacillaceae</taxon>
        <taxon>Niallia</taxon>
    </lineage>
</organism>
<gene>
    <name evidence="2" type="ORF">R4Z09_19895</name>
</gene>
<keyword evidence="1" id="KW-1133">Transmembrane helix</keyword>
<feature type="transmembrane region" description="Helical" evidence="1">
    <location>
        <begin position="18"/>
        <end position="36"/>
    </location>
</feature>
<protein>
    <submittedName>
        <fullName evidence="2">Uncharacterized protein</fullName>
    </submittedName>
</protein>